<evidence type="ECO:0000313" key="2">
    <source>
        <dbReference type="EMBL" id="WAR10590.1"/>
    </source>
</evidence>
<proteinExistence type="predicted"/>
<gene>
    <name evidence="2" type="ORF">MAR_035666</name>
</gene>
<keyword evidence="3" id="KW-1185">Reference proteome</keyword>
<dbReference type="Proteomes" id="UP001164746">
    <property type="component" value="Chromosome 7"/>
</dbReference>
<sequence length="74" mass="8675">MEVGVRIHQRDHGRDHKRTGTQPTGTVVVEKTTDDFGWHIINLVFTFPDSIQTKNKIGQRFAPRRNDGRWEQFN</sequence>
<evidence type="ECO:0000256" key="1">
    <source>
        <dbReference type="SAM" id="MobiDB-lite"/>
    </source>
</evidence>
<evidence type="ECO:0000313" key="3">
    <source>
        <dbReference type="Proteomes" id="UP001164746"/>
    </source>
</evidence>
<protein>
    <submittedName>
        <fullName evidence="2">Uncharacterized protein</fullName>
    </submittedName>
</protein>
<reference evidence="2" key="1">
    <citation type="submission" date="2022-11" db="EMBL/GenBank/DDBJ databases">
        <title>Centuries of genome instability and evolution in soft-shell clam transmissible cancer (bioRxiv).</title>
        <authorList>
            <person name="Hart S.F.M."/>
            <person name="Yonemitsu M.A."/>
            <person name="Giersch R.M."/>
            <person name="Beal B.F."/>
            <person name="Arriagada G."/>
            <person name="Davis B.W."/>
            <person name="Ostrander E.A."/>
            <person name="Goff S.P."/>
            <person name="Metzger M.J."/>
        </authorList>
    </citation>
    <scope>NUCLEOTIDE SEQUENCE</scope>
    <source>
        <strain evidence="2">MELC-2E11</strain>
        <tissue evidence="2">Siphon/mantle</tissue>
    </source>
</reference>
<organism evidence="2 3">
    <name type="scientific">Mya arenaria</name>
    <name type="common">Soft-shell clam</name>
    <dbReference type="NCBI Taxonomy" id="6604"/>
    <lineage>
        <taxon>Eukaryota</taxon>
        <taxon>Metazoa</taxon>
        <taxon>Spiralia</taxon>
        <taxon>Lophotrochozoa</taxon>
        <taxon>Mollusca</taxon>
        <taxon>Bivalvia</taxon>
        <taxon>Autobranchia</taxon>
        <taxon>Heteroconchia</taxon>
        <taxon>Euheterodonta</taxon>
        <taxon>Imparidentia</taxon>
        <taxon>Neoheterodontei</taxon>
        <taxon>Myida</taxon>
        <taxon>Myoidea</taxon>
        <taxon>Myidae</taxon>
        <taxon>Mya</taxon>
    </lineage>
</organism>
<accession>A0ABY7EL77</accession>
<name>A0ABY7EL77_MYAAR</name>
<dbReference type="EMBL" id="CP111018">
    <property type="protein sequence ID" value="WAR10590.1"/>
    <property type="molecule type" value="Genomic_DNA"/>
</dbReference>
<feature type="region of interest" description="Disordered" evidence="1">
    <location>
        <begin position="1"/>
        <end position="22"/>
    </location>
</feature>